<dbReference type="InterPro" id="IPR057326">
    <property type="entry name" value="KR_dom"/>
</dbReference>
<organism evidence="4 5">
    <name type="scientific">Pararhodobacter marinus</name>
    <dbReference type="NCBI Taxonomy" id="2184063"/>
    <lineage>
        <taxon>Bacteria</taxon>
        <taxon>Pseudomonadati</taxon>
        <taxon>Pseudomonadota</taxon>
        <taxon>Alphaproteobacteria</taxon>
        <taxon>Rhodobacterales</taxon>
        <taxon>Paracoccaceae</taxon>
        <taxon>Pararhodobacter</taxon>
    </lineage>
</organism>
<feature type="domain" description="Ketoreductase" evidence="3">
    <location>
        <begin position="6"/>
        <end position="194"/>
    </location>
</feature>
<dbReference type="InterPro" id="IPR036291">
    <property type="entry name" value="NAD(P)-bd_dom_sf"/>
</dbReference>
<dbReference type="Gene3D" id="3.40.50.720">
    <property type="entry name" value="NAD(P)-binding Rossmann-like Domain"/>
    <property type="match status" value="1"/>
</dbReference>
<dbReference type="SUPFAM" id="SSF51735">
    <property type="entry name" value="NAD(P)-binding Rossmann-fold domains"/>
    <property type="match status" value="1"/>
</dbReference>
<sequence length="297" mass="30213">MDLQGKIALITGAGLGIGRATALAMGRAGARVVVNDIDGNAARAVVDEITAAGGEAVAVAAAIGTDGSAEACVDAAVESFGRLDTLFACAGVLRDSVLWKTEDDAFDLVVGTHLKGTFQCGRAAARQFRAQGGGGSLILTASPAGQQGNFGQGVYAAAKSGIVGMMRSWSLELVRDQVTVNAIVPTALTRMTATIPALAPHVAAMERGEPLPQPLREKGIGTPEDVAPLVVFLASDAARGVTGQALGIGGDRLSLWSHPAEVRVLQKPGGWSAEAIAQGWDDVAAQGLQPVGVPLDF</sequence>
<evidence type="ECO:0000313" key="5">
    <source>
        <dbReference type="Proteomes" id="UP000244940"/>
    </source>
</evidence>
<accession>A0A2U2CD45</accession>
<gene>
    <name evidence="4" type="ORF">C4N9_08690</name>
</gene>
<dbReference type="EMBL" id="QEYD01000004">
    <property type="protein sequence ID" value="PWE29803.1"/>
    <property type="molecule type" value="Genomic_DNA"/>
</dbReference>
<dbReference type="GeneID" id="94364967"/>
<evidence type="ECO:0000256" key="2">
    <source>
        <dbReference type="ARBA" id="ARBA00023002"/>
    </source>
</evidence>
<dbReference type="AlphaFoldDB" id="A0A2U2CD45"/>
<reference evidence="4 5" key="1">
    <citation type="submission" date="2018-05" db="EMBL/GenBank/DDBJ databases">
        <title>Pararhodobacter marina sp. nov., isolated from deep-sea water of the Indian Ocean.</title>
        <authorList>
            <person name="Lai Q.Sr."/>
            <person name="Liu X."/>
            <person name="Shao Z."/>
        </authorList>
    </citation>
    <scope>NUCLEOTIDE SEQUENCE [LARGE SCALE GENOMIC DNA]</scope>
    <source>
        <strain evidence="4 5">CIC4N-9</strain>
    </source>
</reference>
<dbReference type="PRINTS" id="PR00081">
    <property type="entry name" value="GDHRDH"/>
</dbReference>
<comment type="similarity">
    <text evidence="1">Belongs to the short-chain dehydrogenases/reductases (SDR) family.</text>
</comment>
<protein>
    <submittedName>
        <fullName evidence="4">3-oxoacyl-ACP reductase</fullName>
    </submittedName>
</protein>
<dbReference type="InterPro" id="IPR051687">
    <property type="entry name" value="Peroxisomal_Beta-Oxidation"/>
</dbReference>
<dbReference type="GO" id="GO:0016491">
    <property type="term" value="F:oxidoreductase activity"/>
    <property type="evidence" value="ECO:0007669"/>
    <property type="project" value="UniProtKB-KW"/>
</dbReference>
<dbReference type="Pfam" id="PF13561">
    <property type="entry name" value="adh_short_C2"/>
    <property type="match status" value="1"/>
</dbReference>
<dbReference type="OrthoDB" id="9804774at2"/>
<dbReference type="RefSeq" id="WP_109532915.1">
    <property type="nucleotide sequence ID" value="NZ_QEYD01000004.1"/>
</dbReference>
<dbReference type="PANTHER" id="PTHR45024">
    <property type="entry name" value="DEHYDROGENASES, SHORT CHAIN"/>
    <property type="match status" value="1"/>
</dbReference>
<dbReference type="Proteomes" id="UP000244940">
    <property type="component" value="Unassembled WGS sequence"/>
</dbReference>
<dbReference type="InterPro" id="IPR002347">
    <property type="entry name" value="SDR_fam"/>
</dbReference>
<evidence type="ECO:0000256" key="1">
    <source>
        <dbReference type="ARBA" id="ARBA00006484"/>
    </source>
</evidence>
<dbReference type="SMART" id="SM00822">
    <property type="entry name" value="PKS_KR"/>
    <property type="match status" value="1"/>
</dbReference>
<keyword evidence="2" id="KW-0560">Oxidoreductase</keyword>
<evidence type="ECO:0000313" key="4">
    <source>
        <dbReference type="EMBL" id="PWE29803.1"/>
    </source>
</evidence>
<proteinExistence type="inferred from homology"/>
<evidence type="ECO:0000259" key="3">
    <source>
        <dbReference type="SMART" id="SM00822"/>
    </source>
</evidence>
<dbReference type="PROSITE" id="PS00061">
    <property type="entry name" value="ADH_SHORT"/>
    <property type="match status" value="1"/>
</dbReference>
<keyword evidence="5" id="KW-1185">Reference proteome</keyword>
<comment type="caution">
    <text evidence="4">The sequence shown here is derived from an EMBL/GenBank/DDBJ whole genome shotgun (WGS) entry which is preliminary data.</text>
</comment>
<dbReference type="InterPro" id="IPR020904">
    <property type="entry name" value="Sc_DH/Rdtase_CS"/>
</dbReference>
<dbReference type="FunFam" id="3.40.50.720:FF:000084">
    <property type="entry name" value="Short-chain dehydrogenase reductase"/>
    <property type="match status" value="1"/>
</dbReference>
<dbReference type="PANTHER" id="PTHR45024:SF2">
    <property type="entry name" value="SCP2 DOMAIN-CONTAINING PROTEIN"/>
    <property type="match status" value="1"/>
</dbReference>
<name>A0A2U2CD45_9RHOB</name>